<reference evidence="2" key="1">
    <citation type="submission" date="2021-06" db="EMBL/GenBank/DDBJ databases">
        <title>Parelaphostrongylus tenuis whole genome reference sequence.</title>
        <authorList>
            <person name="Garwood T.J."/>
            <person name="Larsen P.A."/>
            <person name="Fountain-Jones N.M."/>
            <person name="Garbe J.R."/>
            <person name="Macchietto M.G."/>
            <person name="Kania S.A."/>
            <person name="Gerhold R.W."/>
            <person name="Richards J.E."/>
            <person name="Wolf T.M."/>
        </authorList>
    </citation>
    <scope>NUCLEOTIDE SEQUENCE</scope>
    <source>
        <strain evidence="2">MNPRO001-30</strain>
        <tissue evidence="2">Meninges</tissue>
    </source>
</reference>
<feature type="region of interest" description="Disordered" evidence="1">
    <location>
        <begin position="102"/>
        <end position="142"/>
    </location>
</feature>
<name>A0AAD5WF19_PARTN</name>
<evidence type="ECO:0000313" key="3">
    <source>
        <dbReference type="Proteomes" id="UP001196413"/>
    </source>
</evidence>
<organism evidence="2 3">
    <name type="scientific">Parelaphostrongylus tenuis</name>
    <name type="common">Meningeal worm</name>
    <dbReference type="NCBI Taxonomy" id="148309"/>
    <lineage>
        <taxon>Eukaryota</taxon>
        <taxon>Metazoa</taxon>
        <taxon>Ecdysozoa</taxon>
        <taxon>Nematoda</taxon>
        <taxon>Chromadorea</taxon>
        <taxon>Rhabditida</taxon>
        <taxon>Rhabditina</taxon>
        <taxon>Rhabditomorpha</taxon>
        <taxon>Strongyloidea</taxon>
        <taxon>Metastrongylidae</taxon>
        <taxon>Parelaphostrongylus</taxon>
    </lineage>
</organism>
<gene>
    <name evidence="2" type="ORF">KIN20_028438</name>
</gene>
<evidence type="ECO:0000256" key="1">
    <source>
        <dbReference type="SAM" id="MobiDB-lite"/>
    </source>
</evidence>
<protein>
    <submittedName>
        <fullName evidence="2">Uncharacterized protein</fullName>
    </submittedName>
</protein>
<sequence>MEGVAKKKAKQHLLESQVLSNVRSDANNSFMGEEPFLSNEQISSTSTAAAVMDMESENNTNQYTLKKIIRPKDLCDEPLNPELEEDCNSENWSCRTTCGHKYSRKTDTPHPHNRVSPSTVKSDSSPSPSMPMSQVFPEINPPPTNAVLTTTMKMFMEFERYVDATPFIVSNRVADVNETSTMGISQDTTTAMSATKDMIQNGIWKYSTKADKQCQRLQAHFASLLQQYDRSVQNGLVSPLFSDCRKNCFHKINSLSTPSQWTTTIGVASTTEISSTNSSKRMFQNATGTTATTANPETSKLTTDFTPIYIGKFFLSSTNYIT</sequence>
<feature type="compositionally biased region" description="Low complexity" evidence="1">
    <location>
        <begin position="115"/>
        <end position="133"/>
    </location>
</feature>
<evidence type="ECO:0000313" key="2">
    <source>
        <dbReference type="EMBL" id="KAJ1367508.1"/>
    </source>
</evidence>
<proteinExistence type="predicted"/>
<dbReference type="EMBL" id="JAHQIW010005934">
    <property type="protein sequence ID" value="KAJ1367508.1"/>
    <property type="molecule type" value="Genomic_DNA"/>
</dbReference>
<dbReference type="Proteomes" id="UP001196413">
    <property type="component" value="Unassembled WGS sequence"/>
</dbReference>
<accession>A0AAD5WF19</accession>
<comment type="caution">
    <text evidence="2">The sequence shown here is derived from an EMBL/GenBank/DDBJ whole genome shotgun (WGS) entry which is preliminary data.</text>
</comment>
<keyword evidence="3" id="KW-1185">Reference proteome</keyword>
<dbReference type="AlphaFoldDB" id="A0AAD5WF19"/>